<dbReference type="Proteomes" id="UP000517916">
    <property type="component" value="Unassembled WGS sequence"/>
</dbReference>
<dbReference type="InterPro" id="IPR015943">
    <property type="entry name" value="WD40/YVTN_repeat-like_dom_sf"/>
</dbReference>
<gene>
    <name evidence="1" type="ORF">BC739_001092</name>
</gene>
<organism evidence="1 2">
    <name type="scientific">Kutzneria viridogrisea</name>
    <dbReference type="NCBI Taxonomy" id="47990"/>
    <lineage>
        <taxon>Bacteria</taxon>
        <taxon>Bacillati</taxon>
        <taxon>Actinomycetota</taxon>
        <taxon>Actinomycetes</taxon>
        <taxon>Pseudonocardiales</taxon>
        <taxon>Pseudonocardiaceae</taxon>
        <taxon>Kutzneria</taxon>
    </lineage>
</organism>
<evidence type="ECO:0008006" key="3">
    <source>
        <dbReference type="Google" id="ProtNLM"/>
    </source>
</evidence>
<evidence type="ECO:0000313" key="1">
    <source>
        <dbReference type="EMBL" id="MBA8923895.1"/>
    </source>
</evidence>
<sequence>MTEHSWSPNGIWLATVSDDSMLRIHQLPEARCLAELRLDSDLVDCAWLDNDRLVVVGGQAVYWFRWLPS</sequence>
<protein>
    <recommendedName>
        <fullName evidence="3">WD40 repeat domain-containing protein</fullName>
    </recommendedName>
</protein>
<proteinExistence type="predicted"/>
<reference evidence="1 2" key="1">
    <citation type="submission" date="2020-08" db="EMBL/GenBank/DDBJ databases">
        <title>Genomic Encyclopedia of Archaeal and Bacterial Type Strains, Phase II (KMG-II): from individual species to whole genera.</title>
        <authorList>
            <person name="Goeker M."/>
        </authorList>
    </citation>
    <scope>NUCLEOTIDE SEQUENCE [LARGE SCALE GENOMIC DNA]</scope>
    <source>
        <strain evidence="1 2">DSM 43850</strain>
    </source>
</reference>
<accession>A0ABR6BAQ4</accession>
<dbReference type="EMBL" id="JACJID010000001">
    <property type="protein sequence ID" value="MBA8923895.1"/>
    <property type="molecule type" value="Genomic_DNA"/>
</dbReference>
<comment type="caution">
    <text evidence="1">The sequence shown here is derived from an EMBL/GenBank/DDBJ whole genome shotgun (WGS) entry which is preliminary data.</text>
</comment>
<dbReference type="SUPFAM" id="SSF50978">
    <property type="entry name" value="WD40 repeat-like"/>
    <property type="match status" value="1"/>
</dbReference>
<dbReference type="InterPro" id="IPR036322">
    <property type="entry name" value="WD40_repeat_dom_sf"/>
</dbReference>
<name>A0ABR6BAQ4_9PSEU</name>
<evidence type="ECO:0000313" key="2">
    <source>
        <dbReference type="Proteomes" id="UP000517916"/>
    </source>
</evidence>
<dbReference type="Gene3D" id="2.130.10.10">
    <property type="entry name" value="YVTN repeat-like/Quinoprotein amine dehydrogenase"/>
    <property type="match status" value="1"/>
</dbReference>
<keyword evidence="2" id="KW-1185">Reference proteome</keyword>